<reference evidence="7 8" key="1">
    <citation type="submission" date="2015-01" db="EMBL/GenBank/DDBJ databases">
        <title>The Genome Sequence of Exophiala xenobiotica CBS118157.</title>
        <authorList>
            <consortium name="The Broad Institute Genomics Platform"/>
            <person name="Cuomo C."/>
            <person name="de Hoog S."/>
            <person name="Gorbushina A."/>
            <person name="Stielow B."/>
            <person name="Teixiera M."/>
            <person name="Abouelleil A."/>
            <person name="Chapman S.B."/>
            <person name="Priest M."/>
            <person name="Young S.K."/>
            <person name="Wortman J."/>
            <person name="Nusbaum C."/>
            <person name="Birren B."/>
        </authorList>
    </citation>
    <scope>NUCLEOTIDE SEQUENCE [LARGE SCALE GENOMIC DNA]</scope>
    <source>
        <strain evidence="7 8">CBS 118157</strain>
    </source>
</reference>
<feature type="transmembrane region" description="Helical" evidence="5">
    <location>
        <begin position="7"/>
        <end position="26"/>
    </location>
</feature>
<evidence type="ECO:0000256" key="1">
    <source>
        <dbReference type="ARBA" id="ARBA00004141"/>
    </source>
</evidence>
<evidence type="ECO:0000313" key="8">
    <source>
        <dbReference type="Proteomes" id="UP000054342"/>
    </source>
</evidence>
<evidence type="ECO:0000256" key="5">
    <source>
        <dbReference type="SAM" id="Phobius"/>
    </source>
</evidence>
<dbReference type="EMBL" id="KN847317">
    <property type="protein sequence ID" value="KIW60882.1"/>
    <property type="molecule type" value="Genomic_DNA"/>
</dbReference>
<feature type="transmembrane region" description="Helical" evidence="5">
    <location>
        <begin position="124"/>
        <end position="144"/>
    </location>
</feature>
<protein>
    <recommendedName>
        <fullName evidence="6">MARVEL domain-containing protein</fullName>
    </recommendedName>
</protein>
<dbReference type="GeneID" id="25322972"/>
<keyword evidence="3 5" id="KW-1133">Transmembrane helix</keyword>
<evidence type="ECO:0000256" key="4">
    <source>
        <dbReference type="ARBA" id="ARBA00023136"/>
    </source>
</evidence>
<dbReference type="InterPro" id="IPR008253">
    <property type="entry name" value="Marvel"/>
</dbReference>
<dbReference type="RefSeq" id="XP_013321466.1">
    <property type="nucleotide sequence ID" value="XM_013466012.1"/>
</dbReference>
<keyword evidence="8" id="KW-1185">Reference proteome</keyword>
<accession>A0A0D2DF10</accession>
<dbReference type="Pfam" id="PF01284">
    <property type="entry name" value="MARVEL"/>
    <property type="match status" value="1"/>
</dbReference>
<name>A0A0D2DF10_9EURO</name>
<dbReference type="OrthoDB" id="4074965at2759"/>
<feature type="domain" description="MARVEL" evidence="6">
    <location>
        <begin position="8"/>
        <end position="136"/>
    </location>
</feature>
<dbReference type="PANTHER" id="PTHR39608:SF1">
    <property type="entry name" value="INTEGRAL MEMBRANE PROTEIN (AFU_ORTHOLOGUE AFUA_5G08640)"/>
    <property type="match status" value="1"/>
</dbReference>
<dbReference type="AlphaFoldDB" id="A0A0D2DF10"/>
<dbReference type="Proteomes" id="UP000054342">
    <property type="component" value="Unassembled WGS sequence"/>
</dbReference>
<dbReference type="GO" id="GO:0016020">
    <property type="term" value="C:membrane"/>
    <property type="evidence" value="ECO:0007669"/>
    <property type="project" value="UniProtKB-SubCell"/>
</dbReference>
<comment type="subcellular location">
    <subcellularLocation>
        <location evidence="1">Membrane</location>
        <topology evidence="1">Multi-pass membrane protein</topology>
    </subcellularLocation>
</comment>
<proteinExistence type="predicted"/>
<dbReference type="HOGENOM" id="CLU_688940_0_0_1"/>
<evidence type="ECO:0000259" key="6">
    <source>
        <dbReference type="Pfam" id="PF01284"/>
    </source>
</evidence>
<dbReference type="PANTHER" id="PTHR39608">
    <property type="entry name" value="INTEGRAL MEMBRANE PROTEIN (AFU_ORTHOLOGUE AFUA_5G08640)"/>
    <property type="match status" value="1"/>
</dbReference>
<feature type="transmembrane region" description="Helical" evidence="5">
    <location>
        <begin position="77"/>
        <end position="94"/>
    </location>
</feature>
<gene>
    <name evidence="7" type="ORF">PV05_01064</name>
</gene>
<feature type="transmembrane region" description="Helical" evidence="5">
    <location>
        <begin position="46"/>
        <end position="65"/>
    </location>
</feature>
<evidence type="ECO:0000313" key="7">
    <source>
        <dbReference type="EMBL" id="KIW60882.1"/>
    </source>
</evidence>
<evidence type="ECO:0000256" key="3">
    <source>
        <dbReference type="ARBA" id="ARBA00022989"/>
    </source>
</evidence>
<sequence length="400" mass="44988">MPVLSRVLSIVLRIAELAFAGVVLGVTSKYLHDYRSGSGAPLARFIYVEVIAAISILFALLWLLPFASGFFHWPVDLLLSFAWFAAFGVLVNYVNGRTNCGGDTFDWSGIRHGGTCGRWKSNEAFSFLSAILWIFSGLVGLWFIHRERRKTVRATDGALFLPTETTHPKPPPYPNMAQDHPGLGVLVRLPREVRDLIYEHYFAGALVYQDFERKSFVSPDAMYPMRNIDKDLLGVSKAIRAEAEAFQYKNITLSMIHQGIHPPQDLCEAASGVIVDSLVPLYWGDSGNEFQPFDARRYKNLTILHVRKTTRQSKWVQSGPIIRLDDSKIKQYLQDGHHEDYISEAIREKWSLFEDPFPVVNYRGPGLIVRTSVIAWLTGDGTSGFGSHSNRVKVTLVGKP</sequence>
<evidence type="ECO:0000256" key="2">
    <source>
        <dbReference type="ARBA" id="ARBA00022692"/>
    </source>
</evidence>
<organism evidence="7 8">
    <name type="scientific">Exophiala xenobiotica</name>
    <dbReference type="NCBI Taxonomy" id="348802"/>
    <lineage>
        <taxon>Eukaryota</taxon>
        <taxon>Fungi</taxon>
        <taxon>Dikarya</taxon>
        <taxon>Ascomycota</taxon>
        <taxon>Pezizomycotina</taxon>
        <taxon>Eurotiomycetes</taxon>
        <taxon>Chaetothyriomycetidae</taxon>
        <taxon>Chaetothyriales</taxon>
        <taxon>Herpotrichiellaceae</taxon>
        <taxon>Exophiala</taxon>
    </lineage>
</organism>
<keyword evidence="2 5" id="KW-0812">Transmembrane</keyword>
<keyword evidence="4 5" id="KW-0472">Membrane</keyword>